<sequence length="277" mass="30806">MTVQEVKRILKLCSIQPRRSTGQNFLVDENVAKKIVDASGVDSQTVVEIGSGLGILTAYLLERAELVVGIEVDKRLCKFLSKRFEEAPNFVLINADFLGLDIEELSCYGGRFRVVSNLPYSISKPAVSKMLSLRHSIETAVLTVQEEVASRILASPSSSEYGILTVMVAYWAGREPLFNIGSQSFFPRPKVNSSTIKLTMFDEPPFVASDEGLFQRVVRGGFSQRRKMLRNSLASYLKLEAEKMSALEKTSGIDLTRRAETLSVEEFVHLTNTLSNL</sequence>
<comment type="catalytic activity">
    <reaction evidence="7">
        <text>adenosine(1518)/adenosine(1519) in 16S rRNA + 4 S-adenosyl-L-methionine = N(6)-dimethyladenosine(1518)/N(6)-dimethyladenosine(1519) in 16S rRNA + 4 S-adenosyl-L-homocysteine + 4 H(+)</text>
        <dbReference type="Rhea" id="RHEA:19609"/>
        <dbReference type="Rhea" id="RHEA-COMP:10232"/>
        <dbReference type="Rhea" id="RHEA-COMP:10233"/>
        <dbReference type="ChEBI" id="CHEBI:15378"/>
        <dbReference type="ChEBI" id="CHEBI:57856"/>
        <dbReference type="ChEBI" id="CHEBI:59789"/>
        <dbReference type="ChEBI" id="CHEBI:74411"/>
        <dbReference type="ChEBI" id="CHEBI:74493"/>
        <dbReference type="EC" id="2.1.1.182"/>
    </reaction>
</comment>
<dbReference type="Pfam" id="PF00398">
    <property type="entry name" value="RrnaAD"/>
    <property type="match status" value="1"/>
</dbReference>
<evidence type="ECO:0000256" key="4">
    <source>
        <dbReference type="ARBA" id="ARBA00022679"/>
    </source>
</evidence>
<proteinExistence type="inferred from homology"/>
<keyword evidence="3 7" id="KW-0489">Methyltransferase</keyword>
<comment type="caution">
    <text evidence="10">The sequence shown here is derived from an EMBL/GenBank/DDBJ whole genome shotgun (WGS) entry which is preliminary data.</text>
</comment>
<dbReference type="Gene3D" id="1.10.8.100">
    <property type="entry name" value="Ribosomal RNA adenine dimethylase-like, domain 2"/>
    <property type="match status" value="1"/>
</dbReference>
<dbReference type="FunFam" id="1.10.8.100:FF:000001">
    <property type="entry name" value="Ribosomal RNA small subunit methyltransferase A"/>
    <property type="match status" value="1"/>
</dbReference>
<comment type="subcellular location">
    <subcellularLocation>
        <location evidence="7">Cytoplasm</location>
    </subcellularLocation>
</comment>
<evidence type="ECO:0000256" key="1">
    <source>
        <dbReference type="ARBA" id="ARBA00022490"/>
    </source>
</evidence>
<accession>A0A523UPY2</accession>
<feature type="domain" description="Ribosomal RNA adenine methylase transferase N-terminal" evidence="9">
    <location>
        <begin position="31"/>
        <end position="202"/>
    </location>
</feature>
<dbReference type="SMART" id="SM00650">
    <property type="entry name" value="rADc"/>
    <property type="match status" value="1"/>
</dbReference>
<evidence type="ECO:0000256" key="6">
    <source>
        <dbReference type="ARBA" id="ARBA00022884"/>
    </source>
</evidence>
<feature type="binding site" evidence="7 8">
    <location>
        <position position="96"/>
    </location>
    <ligand>
        <name>S-adenosyl-L-methionine</name>
        <dbReference type="ChEBI" id="CHEBI:59789"/>
    </ligand>
</feature>
<evidence type="ECO:0000313" key="10">
    <source>
        <dbReference type="EMBL" id="TET44603.1"/>
    </source>
</evidence>
<dbReference type="InterPro" id="IPR023165">
    <property type="entry name" value="rRNA_Ade_diMease-like_C"/>
</dbReference>
<feature type="binding site" evidence="7 8">
    <location>
        <position position="24"/>
    </location>
    <ligand>
        <name>S-adenosyl-L-methionine</name>
        <dbReference type="ChEBI" id="CHEBI:59789"/>
    </ligand>
</feature>
<dbReference type="EMBL" id="SOJN01000119">
    <property type="protein sequence ID" value="TET44603.1"/>
    <property type="molecule type" value="Genomic_DNA"/>
</dbReference>
<protein>
    <recommendedName>
        <fullName evidence="7">Ribosomal RNA small subunit methyltransferase A</fullName>
        <ecNumber evidence="7">2.1.1.182</ecNumber>
    </recommendedName>
    <alternativeName>
        <fullName evidence="7">16S rRNA (adenine(1518)-N(6)/adenine(1519)-N(6))-dimethyltransferase</fullName>
    </alternativeName>
    <alternativeName>
        <fullName evidence="7">16S rRNA dimethyladenosine transferase</fullName>
    </alternativeName>
    <alternativeName>
        <fullName evidence="7">16S rRNA dimethylase</fullName>
    </alternativeName>
    <alternativeName>
        <fullName evidence="7">S-adenosylmethionine-6-N', N'-adenosyl(rRNA) dimethyltransferase</fullName>
    </alternativeName>
</protein>
<dbReference type="CDD" id="cd02440">
    <property type="entry name" value="AdoMet_MTases"/>
    <property type="match status" value="1"/>
</dbReference>
<keyword evidence="1 7" id="KW-0963">Cytoplasm</keyword>
<dbReference type="PROSITE" id="PS01131">
    <property type="entry name" value="RRNA_A_DIMETH"/>
    <property type="match status" value="1"/>
</dbReference>
<feature type="binding site" evidence="7 8">
    <location>
        <position position="117"/>
    </location>
    <ligand>
        <name>S-adenosyl-L-methionine</name>
        <dbReference type="ChEBI" id="CHEBI:59789"/>
    </ligand>
</feature>
<evidence type="ECO:0000256" key="3">
    <source>
        <dbReference type="ARBA" id="ARBA00022603"/>
    </source>
</evidence>
<keyword evidence="6 7" id="KW-0694">RNA-binding</keyword>
<feature type="binding site" evidence="7 8">
    <location>
        <position position="50"/>
    </location>
    <ligand>
        <name>S-adenosyl-L-methionine</name>
        <dbReference type="ChEBI" id="CHEBI:59789"/>
    </ligand>
</feature>
<evidence type="ECO:0000256" key="5">
    <source>
        <dbReference type="ARBA" id="ARBA00022691"/>
    </source>
</evidence>
<dbReference type="Proteomes" id="UP000315525">
    <property type="component" value="Unassembled WGS sequence"/>
</dbReference>
<evidence type="ECO:0000256" key="8">
    <source>
        <dbReference type="PROSITE-ProRule" id="PRU01026"/>
    </source>
</evidence>
<reference evidence="10 11" key="1">
    <citation type="submission" date="2019-03" db="EMBL/GenBank/DDBJ databases">
        <title>Metabolic potential of uncultured bacteria and archaea associated with petroleum seepage in deep-sea sediments.</title>
        <authorList>
            <person name="Dong X."/>
            <person name="Hubert C."/>
        </authorList>
    </citation>
    <scope>NUCLEOTIDE SEQUENCE [LARGE SCALE GENOMIC DNA]</scope>
    <source>
        <strain evidence="10">E44_bin18</strain>
    </source>
</reference>
<keyword evidence="2 7" id="KW-0698">rRNA processing</keyword>
<dbReference type="InterPro" id="IPR011530">
    <property type="entry name" value="rRNA_adenine_dimethylase"/>
</dbReference>
<evidence type="ECO:0000259" key="9">
    <source>
        <dbReference type="SMART" id="SM00650"/>
    </source>
</evidence>
<dbReference type="Gene3D" id="3.40.50.150">
    <property type="entry name" value="Vaccinia Virus protein VP39"/>
    <property type="match status" value="1"/>
</dbReference>
<dbReference type="GO" id="GO:0052908">
    <property type="term" value="F:16S rRNA (adenine(1518)-N(6)/adenine(1519)-N(6))-dimethyltransferase activity"/>
    <property type="evidence" value="ECO:0007669"/>
    <property type="project" value="UniProtKB-EC"/>
</dbReference>
<dbReference type="InterPro" id="IPR001737">
    <property type="entry name" value="KsgA/Erm"/>
</dbReference>
<dbReference type="EC" id="2.1.1.182" evidence="7"/>
<dbReference type="AlphaFoldDB" id="A0A523UPY2"/>
<gene>
    <name evidence="7 10" type="primary">rsmA</name>
    <name evidence="7" type="synonym">ksgA</name>
    <name evidence="10" type="ORF">E3J62_09820</name>
</gene>
<dbReference type="SUPFAM" id="SSF53335">
    <property type="entry name" value="S-adenosyl-L-methionine-dependent methyltransferases"/>
    <property type="match status" value="1"/>
</dbReference>
<dbReference type="InterPro" id="IPR020598">
    <property type="entry name" value="rRNA_Ade_methylase_Trfase_N"/>
</dbReference>
<keyword evidence="5 7" id="KW-0949">S-adenosyl-L-methionine</keyword>
<dbReference type="GO" id="GO:0005829">
    <property type="term" value="C:cytosol"/>
    <property type="evidence" value="ECO:0007669"/>
    <property type="project" value="TreeGrafter"/>
</dbReference>
<dbReference type="InterPro" id="IPR020596">
    <property type="entry name" value="rRNA_Ade_Mease_Trfase_CS"/>
</dbReference>
<evidence type="ECO:0000256" key="2">
    <source>
        <dbReference type="ARBA" id="ARBA00022552"/>
    </source>
</evidence>
<dbReference type="GO" id="GO:0003723">
    <property type="term" value="F:RNA binding"/>
    <property type="evidence" value="ECO:0007669"/>
    <property type="project" value="UniProtKB-UniRule"/>
</dbReference>
<dbReference type="NCBIfam" id="TIGR00755">
    <property type="entry name" value="ksgA"/>
    <property type="match status" value="1"/>
</dbReference>
<dbReference type="HAMAP" id="MF_00607">
    <property type="entry name" value="16SrRNA_methyltr_A"/>
    <property type="match status" value="1"/>
</dbReference>
<evidence type="ECO:0000256" key="7">
    <source>
        <dbReference type="HAMAP-Rule" id="MF_00607"/>
    </source>
</evidence>
<dbReference type="PANTHER" id="PTHR11727:SF7">
    <property type="entry name" value="DIMETHYLADENOSINE TRANSFERASE-RELATED"/>
    <property type="match status" value="1"/>
</dbReference>
<feature type="binding site" evidence="7 8">
    <location>
        <position position="26"/>
    </location>
    <ligand>
        <name>S-adenosyl-L-methionine</name>
        <dbReference type="ChEBI" id="CHEBI:59789"/>
    </ligand>
</feature>
<name>A0A523UPY2_UNCT6</name>
<dbReference type="InterPro" id="IPR029063">
    <property type="entry name" value="SAM-dependent_MTases_sf"/>
</dbReference>
<organism evidence="10 11">
    <name type="scientific">candidate division TA06 bacterium</name>
    <dbReference type="NCBI Taxonomy" id="2250710"/>
    <lineage>
        <taxon>Bacteria</taxon>
        <taxon>Bacteria division TA06</taxon>
    </lineage>
</organism>
<evidence type="ECO:0000313" key="11">
    <source>
        <dbReference type="Proteomes" id="UP000315525"/>
    </source>
</evidence>
<dbReference type="PANTHER" id="PTHR11727">
    <property type="entry name" value="DIMETHYLADENOSINE TRANSFERASE"/>
    <property type="match status" value="1"/>
</dbReference>
<feature type="binding site" evidence="7 8">
    <location>
        <position position="71"/>
    </location>
    <ligand>
        <name>S-adenosyl-L-methionine</name>
        <dbReference type="ChEBI" id="CHEBI:59789"/>
    </ligand>
</feature>
<comment type="function">
    <text evidence="7">Specifically dimethylates two adjacent adenosines (A1518 and A1519) in the loop of a conserved hairpin near the 3'-end of 16S rRNA in the 30S particle. May play a critical role in biogenesis of 30S subunits.</text>
</comment>
<comment type="similarity">
    <text evidence="7">Belongs to the class I-like SAM-binding methyltransferase superfamily. rRNA adenine N(6)-methyltransferase family. RsmA subfamily.</text>
</comment>
<dbReference type="PROSITE" id="PS51689">
    <property type="entry name" value="SAM_RNA_A_N6_MT"/>
    <property type="match status" value="1"/>
</dbReference>
<keyword evidence="4 7" id="KW-0808">Transferase</keyword>